<comment type="caution">
    <text evidence="3">The sequence shown here is derived from an EMBL/GenBank/DDBJ whole genome shotgun (WGS) entry which is preliminary data.</text>
</comment>
<dbReference type="Pfam" id="PF08547">
    <property type="entry name" value="CIA30"/>
    <property type="match status" value="1"/>
</dbReference>
<protein>
    <recommendedName>
        <fullName evidence="2">NADH:ubiquinone oxidoreductase intermediate-associated protein 30 domain-containing protein</fullName>
    </recommendedName>
</protein>
<evidence type="ECO:0000259" key="2">
    <source>
        <dbReference type="Pfam" id="PF08547"/>
    </source>
</evidence>
<organism evidence="3 4">
    <name type="scientific">Pseudohaliea rubra DSM 19751</name>
    <dbReference type="NCBI Taxonomy" id="1265313"/>
    <lineage>
        <taxon>Bacteria</taxon>
        <taxon>Pseudomonadati</taxon>
        <taxon>Pseudomonadota</taxon>
        <taxon>Gammaproteobacteria</taxon>
        <taxon>Cellvibrionales</taxon>
        <taxon>Halieaceae</taxon>
        <taxon>Pseudohaliea</taxon>
    </lineage>
</organism>
<dbReference type="Proteomes" id="UP000029640">
    <property type="component" value="Unassembled WGS sequence"/>
</dbReference>
<evidence type="ECO:0000313" key="3">
    <source>
        <dbReference type="EMBL" id="KGE03388.1"/>
    </source>
</evidence>
<accession>A0A095VQI7</accession>
<dbReference type="STRING" id="1265313.HRUBRA_02023"/>
<dbReference type="SUPFAM" id="SSF49785">
    <property type="entry name" value="Galactose-binding domain-like"/>
    <property type="match status" value="1"/>
</dbReference>
<dbReference type="PANTHER" id="PTHR13194:SF19">
    <property type="entry name" value="NAD(P)-BINDING ROSSMANN-FOLD SUPERFAMILY PROTEIN"/>
    <property type="match status" value="1"/>
</dbReference>
<comment type="similarity">
    <text evidence="1">Belongs to the CIA30 family.</text>
</comment>
<dbReference type="PANTHER" id="PTHR13194">
    <property type="entry name" value="COMPLEX I INTERMEDIATE-ASSOCIATED PROTEIN 30"/>
    <property type="match status" value="1"/>
</dbReference>
<evidence type="ECO:0000313" key="4">
    <source>
        <dbReference type="Proteomes" id="UP000029640"/>
    </source>
</evidence>
<reference evidence="3 4" key="1">
    <citation type="journal article" date="2014" name="Genome Announc.">
        <title>Genome Sequence of Gammaproteobacterial Pseudohaliea rubra Type Strain DSM 19751, Isolated from Coastal Seawater of the Mediterranean Sea.</title>
        <authorList>
            <person name="Spring S."/>
            <person name="Fiebig A."/>
            <person name="Riedel T."/>
            <person name="Goker M."/>
            <person name="Klenk H.P."/>
        </authorList>
    </citation>
    <scope>NUCLEOTIDE SEQUENCE [LARGE SCALE GENOMIC DNA]</scope>
    <source>
        <strain evidence="3 4">DSM 19751</strain>
    </source>
</reference>
<dbReference type="InterPro" id="IPR039131">
    <property type="entry name" value="NDUFAF1"/>
</dbReference>
<evidence type="ECO:0000256" key="1">
    <source>
        <dbReference type="ARBA" id="ARBA00007884"/>
    </source>
</evidence>
<dbReference type="PATRIC" id="fig|1265313.6.peg.1995"/>
<dbReference type="RefSeq" id="WP_236629873.1">
    <property type="nucleotide sequence ID" value="NZ_KN234790.1"/>
</dbReference>
<proteinExistence type="inferred from homology"/>
<dbReference type="eggNOG" id="COG0702">
    <property type="taxonomic scope" value="Bacteria"/>
</dbReference>
<dbReference type="InterPro" id="IPR008979">
    <property type="entry name" value="Galactose-bd-like_sf"/>
</dbReference>
<dbReference type="EMBL" id="AUVB01000055">
    <property type="protein sequence ID" value="KGE03388.1"/>
    <property type="molecule type" value="Genomic_DNA"/>
</dbReference>
<dbReference type="HOGENOM" id="CLU_059028_5_2_6"/>
<feature type="domain" description="NADH:ubiquinone oxidoreductase intermediate-associated protein 30" evidence="2">
    <location>
        <begin position="18"/>
        <end position="160"/>
    </location>
</feature>
<gene>
    <name evidence="3" type="ORF">HRUBRA_02023</name>
</gene>
<name>A0A095VQI7_9GAMM</name>
<dbReference type="InterPro" id="IPR013857">
    <property type="entry name" value="NADH-UbQ_OxRdtase-assoc_prot30"/>
</dbReference>
<dbReference type="AlphaFoldDB" id="A0A095VQI7"/>
<sequence length="167" mass="17367">MTAAIIDDLSGEPAGGGRWACIGDAVMGGVSAGQLRTETVAGRPARHLTGTVSLANNGGFLQLALDLAGDGGTVDASAFTGLALKVCGDGGDYGLHLRTDAVRRPWQSYRAPFQAPAGWTTIKLPFAAFTPHRLEAPLDPSRLRRIGLVAIGRPGPVDLALSDLLFY</sequence>
<keyword evidence="4" id="KW-1185">Reference proteome</keyword>